<dbReference type="RefSeq" id="WP_070365482.1">
    <property type="nucleotide sequence ID" value="NZ_CP016070.1"/>
</dbReference>
<evidence type="ECO:0000313" key="1">
    <source>
        <dbReference type="EMBL" id="AOW80816.1"/>
    </source>
</evidence>
<dbReference type="PANTHER" id="PTHR42146:SF1">
    <property type="entry name" value="OLIGORIBONUCLEASE NRNB"/>
    <property type="match status" value="1"/>
</dbReference>
<gene>
    <name evidence="1" type="ORF">HTSR_1645</name>
</gene>
<accession>A0A1D8S633</accession>
<dbReference type="PATRIC" id="fig|1855411.3.peg.1649"/>
<sequence>MQDWVIDDQNLSPERKSLLPGKGFFIPDTVEDEVKEREIEARVSGASVLAVVDPDADGLGCVAILRDVLGEAAFIPASPHELTDGIEQAAEFGEAGGEVFICDLAPDDPEAISEALADVTEHAGSVTWYDHHQWTDAAKEAVREAGVELVVGDSETECTADVAARSLDGDISSHLEELAAVTRDHDLWIKEDDRSDDLADFSHWSEPEEYLEVIEEHGVDFPEEVREFLAERRVEKEDRIERAVARAEMHEIRDWTVGVTYGRCSQNEVAETLREQGADAAVIVKPAGSASIRGSEDFERAHEVARQVGGGGHPRAAGCKPRIYEDMLDYAHHWTTRGAPAKQLLMKAFWNLPEEPAEE</sequence>
<dbReference type="STRING" id="1873524.HSR6_1714"/>
<evidence type="ECO:0000313" key="2">
    <source>
        <dbReference type="Proteomes" id="UP000185608"/>
    </source>
</evidence>
<organism evidence="1 2">
    <name type="scientific">Halodesulfurarchaeum formicicum</name>
    <dbReference type="NCBI Taxonomy" id="1873524"/>
    <lineage>
        <taxon>Archaea</taxon>
        <taxon>Methanobacteriati</taxon>
        <taxon>Methanobacteriota</taxon>
        <taxon>Stenosarchaea group</taxon>
        <taxon>Halobacteria</taxon>
        <taxon>Halobacteriales</taxon>
        <taxon>Halobacteriaceae</taxon>
        <taxon>Halodesulfurarchaeum</taxon>
    </lineage>
</organism>
<dbReference type="AlphaFoldDB" id="A0A1D8S633"/>
<dbReference type="InterPro" id="IPR052968">
    <property type="entry name" value="Nucleotide_metab_enz"/>
</dbReference>
<dbReference type="Proteomes" id="UP000185608">
    <property type="component" value="Chromosome"/>
</dbReference>
<reference evidence="1 2" key="1">
    <citation type="submission" date="2016-06" db="EMBL/GenBank/DDBJ databases">
        <title>Discovery of anaerobic lithoheterotrophic haloarchaeon capable of sulfur respiration by hydrogen and formate.</title>
        <authorList>
            <person name="Sorokin D.Y."/>
            <person name="Kublanov I.V."/>
            <person name="Roman P."/>
            <person name="Sinninghe Damste J.S."/>
            <person name="Golyshin P.N."/>
            <person name="Rojo D."/>
            <person name="Ciordia S."/>
            <person name="Mena Md.C."/>
            <person name="Ferrer M."/>
            <person name="Smedile F."/>
            <person name="Messina E."/>
            <person name="La Cono V."/>
            <person name="Yakimov M.M."/>
        </authorList>
    </citation>
    <scope>NUCLEOTIDE SEQUENCE [LARGE SCALE GENOMIC DNA]</scope>
    <source>
        <strain evidence="1 2">HTSR1</strain>
    </source>
</reference>
<proteinExistence type="predicted"/>
<dbReference type="PANTHER" id="PTHR42146">
    <property type="entry name" value="3',5'-CYCLIC-NUCLEOTIDE PHOSPHODIESTERASE"/>
    <property type="match status" value="1"/>
</dbReference>
<dbReference type="GeneID" id="29829633"/>
<dbReference type="KEGG" id="halh:HTSR_1645"/>
<protein>
    <submittedName>
        <fullName evidence="1">Recombinase RecJ</fullName>
    </submittedName>
</protein>
<name>A0A1D8S633_9EURY</name>
<dbReference type="Gene3D" id="3.10.310.30">
    <property type="match status" value="1"/>
</dbReference>
<dbReference type="SUPFAM" id="SSF64182">
    <property type="entry name" value="DHH phosphoesterases"/>
    <property type="match status" value="1"/>
</dbReference>
<dbReference type="EMBL" id="CP016070">
    <property type="protein sequence ID" value="AOW80816.1"/>
    <property type="molecule type" value="Genomic_DNA"/>
</dbReference>
<dbReference type="InterPro" id="IPR038763">
    <property type="entry name" value="DHH_sf"/>
</dbReference>